<evidence type="ECO:0000256" key="5">
    <source>
        <dbReference type="ARBA" id="ARBA00023242"/>
    </source>
</evidence>
<dbReference type="PROSITE" id="PS50294">
    <property type="entry name" value="WD_REPEATS_REGION"/>
    <property type="match status" value="2"/>
</dbReference>
<keyword evidence="4 6" id="KW-0677">Repeat</keyword>
<proteinExistence type="inferred from homology"/>
<reference evidence="9" key="1">
    <citation type="journal article" date="2016" name="Nature">
        <title>The genome of the seagrass Zostera marina reveals angiosperm adaptation to the sea.</title>
        <authorList>
            <person name="Olsen J.L."/>
            <person name="Rouze P."/>
            <person name="Verhelst B."/>
            <person name="Lin Y.-C."/>
            <person name="Bayer T."/>
            <person name="Collen J."/>
            <person name="Dattolo E."/>
            <person name="De Paoli E."/>
            <person name="Dittami S."/>
            <person name="Maumus F."/>
            <person name="Michel G."/>
            <person name="Kersting A."/>
            <person name="Lauritano C."/>
            <person name="Lohaus R."/>
            <person name="Toepel M."/>
            <person name="Tonon T."/>
            <person name="Vanneste K."/>
            <person name="Amirebrahimi M."/>
            <person name="Brakel J."/>
            <person name="Bostroem C."/>
            <person name="Chovatia M."/>
            <person name="Grimwood J."/>
            <person name="Jenkins J.W."/>
            <person name="Jueterbock A."/>
            <person name="Mraz A."/>
            <person name="Stam W.T."/>
            <person name="Tice H."/>
            <person name="Bornberg-Bauer E."/>
            <person name="Green P.J."/>
            <person name="Pearson G.A."/>
            <person name="Procaccini G."/>
            <person name="Duarte C.M."/>
            <person name="Schmutz J."/>
            <person name="Reusch T.B.H."/>
            <person name="Van de Peer Y."/>
        </authorList>
    </citation>
    <scope>NUCLEOTIDE SEQUENCE [LARGE SCALE GENOMIC DNA]</scope>
    <source>
        <strain evidence="9">cv. Finnish</strain>
    </source>
</reference>
<dbReference type="InterPro" id="IPR036322">
    <property type="entry name" value="WD40_repeat_dom_sf"/>
</dbReference>
<comment type="similarity">
    <text evidence="6">Belongs to the WD repeat TRM82 family.</text>
</comment>
<keyword evidence="2 6" id="KW-0853">WD repeat</keyword>
<name>A0A0K9NK12_ZOSMR</name>
<keyword evidence="8" id="KW-0808">Transferase</keyword>
<keyword evidence="5 6" id="KW-0539">Nucleus</keyword>
<feature type="repeat" description="WD" evidence="7">
    <location>
        <begin position="64"/>
        <end position="105"/>
    </location>
</feature>
<evidence type="ECO:0000256" key="1">
    <source>
        <dbReference type="ARBA" id="ARBA00004123"/>
    </source>
</evidence>
<evidence type="ECO:0000256" key="7">
    <source>
        <dbReference type="PROSITE-ProRule" id="PRU00221"/>
    </source>
</evidence>
<evidence type="ECO:0000256" key="3">
    <source>
        <dbReference type="ARBA" id="ARBA00022694"/>
    </source>
</evidence>
<dbReference type="SUPFAM" id="SSF50978">
    <property type="entry name" value="WD40 repeat-like"/>
    <property type="match status" value="1"/>
</dbReference>
<dbReference type="AlphaFoldDB" id="A0A0K9NK12"/>
<evidence type="ECO:0000256" key="2">
    <source>
        <dbReference type="ARBA" id="ARBA00022574"/>
    </source>
</evidence>
<comment type="function">
    <text evidence="6">Required for the formation of N(7)-methylguanine at position 46 (m7G46) in tRNA. In the complex, it is required to stabilize and induce conformational changes of the catalytic subunit.</text>
</comment>
<feature type="repeat" description="WD" evidence="7">
    <location>
        <begin position="204"/>
        <end position="250"/>
    </location>
</feature>
<dbReference type="OMA" id="SWHCIRT"/>
<evidence type="ECO:0000256" key="6">
    <source>
        <dbReference type="HAMAP-Rule" id="MF_03056"/>
    </source>
</evidence>
<keyword evidence="3 6" id="KW-0819">tRNA processing</keyword>
<comment type="pathway">
    <text evidence="6">tRNA modification; N(7)-methylguanine-tRNA biosynthesis.</text>
</comment>
<evidence type="ECO:0000313" key="9">
    <source>
        <dbReference type="Proteomes" id="UP000036987"/>
    </source>
</evidence>
<dbReference type="STRING" id="29655.A0A0K9NK12"/>
<protein>
    <recommendedName>
        <fullName evidence="6">tRNA (guanine-N(7)-)-methyltransferase non-catalytic subunit</fullName>
    </recommendedName>
    <alternativeName>
        <fullName evidence="6">WD repeat-containing protein 4 homolog</fullName>
    </alternativeName>
</protein>
<dbReference type="UniPathway" id="UPA00989"/>
<dbReference type="InterPro" id="IPR028884">
    <property type="entry name" value="Trm82"/>
</dbReference>
<dbReference type="GO" id="GO:0043527">
    <property type="term" value="C:tRNA methyltransferase complex"/>
    <property type="evidence" value="ECO:0000318"/>
    <property type="project" value="GO_Central"/>
</dbReference>
<dbReference type="InterPro" id="IPR015943">
    <property type="entry name" value="WD40/YVTN_repeat-like_dom_sf"/>
</dbReference>
<keyword evidence="8" id="KW-0489">Methyltransferase</keyword>
<dbReference type="SMART" id="SM00320">
    <property type="entry name" value="WD40"/>
    <property type="match status" value="4"/>
</dbReference>
<gene>
    <name evidence="8" type="ORF">ZOSMA_95G00210</name>
</gene>
<dbReference type="Gene3D" id="2.130.10.10">
    <property type="entry name" value="YVTN repeat-like/Quinoprotein amine dehydrogenase"/>
    <property type="match status" value="2"/>
</dbReference>
<organism evidence="8 9">
    <name type="scientific">Zostera marina</name>
    <name type="common">Eelgrass</name>
    <dbReference type="NCBI Taxonomy" id="29655"/>
    <lineage>
        <taxon>Eukaryota</taxon>
        <taxon>Viridiplantae</taxon>
        <taxon>Streptophyta</taxon>
        <taxon>Embryophyta</taxon>
        <taxon>Tracheophyta</taxon>
        <taxon>Spermatophyta</taxon>
        <taxon>Magnoliopsida</taxon>
        <taxon>Liliopsida</taxon>
        <taxon>Zosteraceae</taxon>
        <taxon>Zostera</taxon>
    </lineage>
</organism>
<dbReference type="GO" id="GO:0005634">
    <property type="term" value="C:nucleus"/>
    <property type="evidence" value="ECO:0000318"/>
    <property type="project" value="GO_Central"/>
</dbReference>
<dbReference type="GO" id="GO:0008168">
    <property type="term" value="F:methyltransferase activity"/>
    <property type="evidence" value="ECO:0007669"/>
    <property type="project" value="UniProtKB-KW"/>
</dbReference>
<dbReference type="InterPro" id="IPR001680">
    <property type="entry name" value="WD40_rpt"/>
</dbReference>
<comment type="subunit">
    <text evidence="6">Forms a heterodimer with the catalytic subunit.</text>
</comment>
<accession>A0A0K9NK12</accession>
<evidence type="ECO:0000256" key="4">
    <source>
        <dbReference type="ARBA" id="ARBA00022737"/>
    </source>
</evidence>
<keyword evidence="9" id="KW-1185">Reference proteome</keyword>
<dbReference type="Pfam" id="PF00400">
    <property type="entry name" value="WD40"/>
    <property type="match status" value="3"/>
</dbReference>
<comment type="caution">
    <text evidence="8">The sequence shown here is derived from an EMBL/GenBank/DDBJ whole genome shotgun (WGS) entry which is preliminary data.</text>
</comment>
<dbReference type="EMBL" id="LFYR01002184">
    <property type="protein sequence ID" value="KMZ56427.1"/>
    <property type="molecule type" value="Genomic_DNA"/>
</dbReference>
<dbReference type="GO" id="GO:0106004">
    <property type="term" value="P:tRNA (guanine-N7)-methylation"/>
    <property type="evidence" value="ECO:0007669"/>
    <property type="project" value="UniProtKB-UniRule"/>
</dbReference>
<dbReference type="GO" id="GO:0005829">
    <property type="term" value="C:cytosol"/>
    <property type="evidence" value="ECO:0000318"/>
    <property type="project" value="GO_Central"/>
</dbReference>
<dbReference type="OrthoDB" id="339900at2759"/>
<evidence type="ECO:0000313" key="8">
    <source>
        <dbReference type="EMBL" id="KMZ56427.1"/>
    </source>
</evidence>
<dbReference type="PROSITE" id="PS50082">
    <property type="entry name" value="WD_REPEATS_2"/>
    <property type="match status" value="2"/>
</dbReference>
<dbReference type="HAMAP" id="MF_03056">
    <property type="entry name" value="TRM82"/>
    <property type="match status" value="1"/>
</dbReference>
<dbReference type="PANTHER" id="PTHR16288">
    <property type="entry name" value="WD40 REPEAT PROTEIN 4"/>
    <property type="match status" value="1"/>
</dbReference>
<sequence>MSEKEITERIMEDDEIHKKGGEVSPALISIHPLEESIAVAIGSELRVFDLVGTKPVVLHDHAGGPSHSDSIRSICFGAKGTLFASAGDDKLVKIWKVDSWKCIRTVSSEKRVTAVSISHDGLFVCLADKFGVVWVVDLNSQGENQCPVDKSASPLLGHYCSIITSLEFSPDGRFIVSADRDFKIRITVFPKKPLKGAHEIQSFCLGHTDFVSCLAFAFSTDDSSQGFLLSGGGDSTVRLWDYLSGSLLDTCDIGSKLACNGDKSKVKEDGCSVVTDLCVCHNGSLVSVSVQSFHGVILLNCNLIAKTLSFSMAIPIVGNFIPTSMATGNNSDHLWMVMGASGLPSADPNVMYPVRVKVIAGLKKFHSDIEVQNLSILKDDDIPGSKDSLMVLQGSLDVEKDEDSLVHTAEALKTAMRNLLIKRQYSVEKREVRKKSRNDRKLKRKVV</sequence>
<dbReference type="PANTHER" id="PTHR16288:SF0">
    <property type="entry name" value="TRNA (GUANINE-N(7)-)-METHYLTRANSFERASE NON-CATALYTIC SUBUNIT WDR4"/>
    <property type="match status" value="1"/>
</dbReference>
<comment type="subcellular location">
    <subcellularLocation>
        <location evidence="1 6">Nucleus</location>
    </subcellularLocation>
</comment>
<dbReference type="GO" id="GO:0006400">
    <property type="term" value="P:tRNA modification"/>
    <property type="evidence" value="ECO:0000318"/>
    <property type="project" value="GO_Central"/>
</dbReference>
<dbReference type="FunFam" id="2.130.10.10:FF:001350">
    <property type="entry name" value="tRNA (guanine-N(7)-)-methyltransferase non-catalytic subunit"/>
    <property type="match status" value="1"/>
</dbReference>
<dbReference type="Proteomes" id="UP000036987">
    <property type="component" value="Unassembled WGS sequence"/>
</dbReference>